<accession>A0ACB7SBD7</accession>
<keyword evidence="2" id="KW-1185">Reference proteome</keyword>
<sequence>MPRFSQAATGVRSNARRYYGHGCDTPASAAANSHGATCRTPMFSRFSATPRDPTQGGRRAKAAPPVRWCHQRACSNSSSSSETLPNMMASSSQQQQHHLGCSSAKVPRGDSAERLSSGRGGPAAAAASSSSSCGR</sequence>
<reference evidence="1" key="1">
    <citation type="submission" date="2020-05" db="EMBL/GenBank/DDBJ databases">
        <title>Large-scale comparative analyses of tick genomes elucidate their genetic diversity and vector capacities.</title>
        <authorList>
            <person name="Jia N."/>
            <person name="Wang J."/>
            <person name="Shi W."/>
            <person name="Du L."/>
            <person name="Sun Y."/>
            <person name="Zhan W."/>
            <person name="Jiang J."/>
            <person name="Wang Q."/>
            <person name="Zhang B."/>
            <person name="Ji P."/>
            <person name="Sakyi L.B."/>
            <person name="Cui X."/>
            <person name="Yuan T."/>
            <person name="Jiang B."/>
            <person name="Yang W."/>
            <person name="Lam T.T.-Y."/>
            <person name="Chang Q."/>
            <person name="Ding S."/>
            <person name="Wang X."/>
            <person name="Zhu J."/>
            <person name="Ruan X."/>
            <person name="Zhao L."/>
            <person name="Wei J."/>
            <person name="Que T."/>
            <person name="Du C."/>
            <person name="Cheng J."/>
            <person name="Dai P."/>
            <person name="Han X."/>
            <person name="Huang E."/>
            <person name="Gao Y."/>
            <person name="Liu J."/>
            <person name="Shao H."/>
            <person name="Ye R."/>
            <person name="Li L."/>
            <person name="Wei W."/>
            <person name="Wang X."/>
            <person name="Wang C."/>
            <person name="Yang T."/>
            <person name="Huo Q."/>
            <person name="Li W."/>
            <person name="Guo W."/>
            <person name="Chen H."/>
            <person name="Zhou L."/>
            <person name="Ni X."/>
            <person name="Tian J."/>
            <person name="Zhou Y."/>
            <person name="Sheng Y."/>
            <person name="Liu T."/>
            <person name="Pan Y."/>
            <person name="Xia L."/>
            <person name="Li J."/>
            <person name="Zhao F."/>
            <person name="Cao W."/>
        </authorList>
    </citation>
    <scope>NUCLEOTIDE SEQUENCE</scope>
    <source>
        <strain evidence="1">Hyas-2018</strain>
    </source>
</reference>
<organism evidence="1 2">
    <name type="scientific">Hyalomma asiaticum</name>
    <name type="common">Tick</name>
    <dbReference type="NCBI Taxonomy" id="266040"/>
    <lineage>
        <taxon>Eukaryota</taxon>
        <taxon>Metazoa</taxon>
        <taxon>Ecdysozoa</taxon>
        <taxon>Arthropoda</taxon>
        <taxon>Chelicerata</taxon>
        <taxon>Arachnida</taxon>
        <taxon>Acari</taxon>
        <taxon>Parasitiformes</taxon>
        <taxon>Ixodida</taxon>
        <taxon>Ixodoidea</taxon>
        <taxon>Ixodidae</taxon>
        <taxon>Hyalomminae</taxon>
        <taxon>Hyalomma</taxon>
    </lineage>
</organism>
<dbReference type="EMBL" id="CM023485">
    <property type="protein sequence ID" value="KAH6931244.1"/>
    <property type="molecule type" value="Genomic_DNA"/>
</dbReference>
<proteinExistence type="predicted"/>
<gene>
    <name evidence="1" type="ORF">HPB50_023020</name>
</gene>
<protein>
    <submittedName>
        <fullName evidence="1">Uncharacterized protein</fullName>
    </submittedName>
</protein>
<comment type="caution">
    <text evidence="1">The sequence shown here is derived from an EMBL/GenBank/DDBJ whole genome shotgun (WGS) entry which is preliminary data.</text>
</comment>
<name>A0ACB7SBD7_HYAAI</name>
<evidence type="ECO:0000313" key="2">
    <source>
        <dbReference type="Proteomes" id="UP000821845"/>
    </source>
</evidence>
<evidence type="ECO:0000313" key="1">
    <source>
        <dbReference type="EMBL" id="KAH6931244.1"/>
    </source>
</evidence>
<dbReference type="Proteomes" id="UP000821845">
    <property type="component" value="Chromosome 5"/>
</dbReference>